<feature type="signal peptide" evidence="6">
    <location>
        <begin position="1"/>
        <end position="18"/>
    </location>
</feature>
<keyword evidence="3" id="KW-0472">Membrane</keyword>
<evidence type="ECO:0000256" key="2">
    <source>
        <dbReference type="ARBA" id="ARBA00022729"/>
    </source>
</evidence>
<evidence type="ECO:0000256" key="4">
    <source>
        <dbReference type="ARBA" id="ARBA00023139"/>
    </source>
</evidence>
<sequence length="441" mass="48088">MKRFVHTLLTGVTLLALAACGNSGGSSSNSSKEAKNTDTAKTEITWWAFPVFTQEKTDDAVGTYEKSIIAAFEKANPDIKVNLETIDFTSGPEKITTAIEAGTAPDVLFDAPGRIITYGKNGKLADLNDLFTEDYIKDVNNDNIIQASKAGDTAYMYPISSAPFYMAMNKAMLKDAGVLDLVKDGWTTEDFEKVIKALKDKGYNPGSLFANGQGGDQGNRAFLANLYSGSITNADVTKYTTDEPAMVKALTTVKKWMDDGLIMNGSQYNGGDDIQNFANGQTSYTILWGPAQNGIQAQLLESSGVEVVEVPFPSEDGKAALEYLVNGFAVFNNGDAAKVEASKKFVQFIADDKEWGPKNVVRTGAFPVRESFGKLYDDERMETISKWTQYYSPYYNTIDGFAEMRALWFPTLQAVSNGDEKPEAALKSFTEKANATIKPAN</sequence>
<reference evidence="7 8" key="1">
    <citation type="submission" date="2017-06" db="EMBL/GenBank/DDBJ databases">
        <authorList>
            <consortium name="Pathogen Informatics"/>
        </authorList>
    </citation>
    <scope>NUCLEOTIDE SEQUENCE [LARGE SCALE GENOMIC DNA]</scope>
    <source>
        <strain evidence="7 8">NCTC13788</strain>
    </source>
</reference>
<evidence type="ECO:0000313" key="7">
    <source>
        <dbReference type="EMBL" id="SNU89567.1"/>
    </source>
</evidence>
<accession>A0A239SVU9</accession>
<dbReference type="PANTHER" id="PTHR43649">
    <property type="entry name" value="ARABINOSE-BINDING PROTEIN-RELATED"/>
    <property type="match status" value="1"/>
</dbReference>
<dbReference type="RefSeq" id="WP_018373335.1">
    <property type="nucleotide sequence ID" value="NZ_LT906439.1"/>
</dbReference>
<keyword evidence="8" id="KW-1185">Reference proteome</keyword>
<dbReference type="InterPro" id="IPR050490">
    <property type="entry name" value="Bact_solute-bd_prot1"/>
</dbReference>
<evidence type="ECO:0000256" key="6">
    <source>
        <dbReference type="SAM" id="SignalP"/>
    </source>
</evidence>
<evidence type="ECO:0000256" key="1">
    <source>
        <dbReference type="ARBA" id="ARBA00022475"/>
    </source>
</evidence>
<feature type="chain" id="PRO_5038579257" evidence="6">
    <location>
        <begin position="19"/>
        <end position="441"/>
    </location>
</feature>
<dbReference type="PANTHER" id="PTHR43649:SF33">
    <property type="entry name" value="POLYGALACTURONAN_RHAMNOGALACTURONAN-BINDING PROTEIN YTCQ"/>
    <property type="match status" value="1"/>
</dbReference>
<dbReference type="Pfam" id="PF01547">
    <property type="entry name" value="SBP_bac_1"/>
    <property type="match status" value="1"/>
</dbReference>
<proteinExistence type="predicted"/>
<dbReference type="eggNOG" id="COG1653">
    <property type="taxonomic scope" value="Bacteria"/>
</dbReference>
<keyword evidence="1" id="KW-1003">Cell membrane</keyword>
<dbReference type="EMBL" id="LT906439">
    <property type="protein sequence ID" value="SNU89567.1"/>
    <property type="molecule type" value="Genomic_DNA"/>
</dbReference>
<dbReference type="SUPFAM" id="SSF53850">
    <property type="entry name" value="Periplasmic binding protein-like II"/>
    <property type="match status" value="1"/>
</dbReference>
<keyword evidence="4" id="KW-0564">Palmitate</keyword>
<dbReference type="KEGG" id="smen:SAMEA4412692_1546"/>
<dbReference type="Proteomes" id="UP000215185">
    <property type="component" value="Chromosome 1"/>
</dbReference>
<keyword evidence="5 7" id="KW-0449">Lipoprotein</keyword>
<dbReference type="OrthoDB" id="94797at2"/>
<protein>
    <submittedName>
        <fullName evidence="7">Extracellular solute-binding lipoprotein</fullName>
    </submittedName>
</protein>
<evidence type="ECO:0000313" key="8">
    <source>
        <dbReference type="Proteomes" id="UP000215185"/>
    </source>
</evidence>
<evidence type="ECO:0000256" key="3">
    <source>
        <dbReference type="ARBA" id="ARBA00023136"/>
    </source>
</evidence>
<organism evidence="7 8">
    <name type="scientific">Streptococcus merionis</name>
    <dbReference type="NCBI Taxonomy" id="400065"/>
    <lineage>
        <taxon>Bacteria</taxon>
        <taxon>Bacillati</taxon>
        <taxon>Bacillota</taxon>
        <taxon>Bacilli</taxon>
        <taxon>Lactobacillales</taxon>
        <taxon>Streptococcaceae</taxon>
        <taxon>Streptococcus</taxon>
    </lineage>
</organism>
<dbReference type="PROSITE" id="PS51257">
    <property type="entry name" value="PROKAR_LIPOPROTEIN"/>
    <property type="match status" value="1"/>
</dbReference>
<dbReference type="InterPro" id="IPR006059">
    <property type="entry name" value="SBP"/>
</dbReference>
<gene>
    <name evidence="7" type="primary">yesO_2</name>
    <name evidence="7" type="ORF">SAMEA4412692_01546</name>
</gene>
<evidence type="ECO:0000256" key="5">
    <source>
        <dbReference type="ARBA" id="ARBA00023288"/>
    </source>
</evidence>
<name>A0A239SVU9_9STRE</name>
<keyword evidence="2 6" id="KW-0732">Signal</keyword>
<dbReference type="Gene3D" id="3.40.190.10">
    <property type="entry name" value="Periplasmic binding protein-like II"/>
    <property type="match status" value="1"/>
</dbReference>
<dbReference type="STRING" id="1123308.GCA_000380085_00771"/>
<dbReference type="AlphaFoldDB" id="A0A239SVU9"/>